<dbReference type="InterPro" id="IPR009051">
    <property type="entry name" value="Helical_ferredxn"/>
</dbReference>
<evidence type="ECO:0000256" key="6">
    <source>
        <dbReference type="ARBA" id="ARBA00023014"/>
    </source>
</evidence>
<evidence type="ECO:0000256" key="1">
    <source>
        <dbReference type="ARBA" id="ARBA00022448"/>
    </source>
</evidence>
<keyword evidence="10" id="KW-1185">Reference proteome</keyword>
<proteinExistence type="predicted"/>
<keyword evidence="7" id="KW-0812">Transmembrane</keyword>
<dbReference type="InterPro" id="IPR013783">
    <property type="entry name" value="Ig-like_fold"/>
</dbReference>
<evidence type="ECO:0000256" key="5">
    <source>
        <dbReference type="ARBA" id="ARBA00023004"/>
    </source>
</evidence>
<evidence type="ECO:0000256" key="7">
    <source>
        <dbReference type="SAM" id="Phobius"/>
    </source>
</evidence>
<dbReference type="InterPro" id="IPR032879">
    <property type="entry name" value="FixG_C"/>
</dbReference>
<dbReference type="Gene3D" id="2.60.40.10">
    <property type="entry name" value="Immunoglobulins"/>
    <property type="match status" value="1"/>
</dbReference>
<dbReference type="InterPro" id="IPR014116">
    <property type="entry name" value="Cyt_c_oxidase_cbb3_FixG"/>
</dbReference>
<feature type="transmembrane region" description="Helical" evidence="7">
    <location>
        <begin position="84"/>
        <end position="105"/>
    </location>
</feature>
<keyword evidence="5" id="KW-0408">Iron</keyword>
<dbReference type="InterPro" id="IPR017896">
    <property type="entry name" value="4Fe4S_Fe-S-bd"/>
</dbReference>
<dbReference type="EMBL" id="JBBUTH010000010">
    <property type="protein sequence ID" value="MEK8053058.1"/>
    <property type="molecule type" value="Genomic_DNA"/>
</dbReference>
<organism evidence="9 10">
    <name type="scientific">Pseudaquabacterium inlustre</name>
    <dbReference type="NCBI Taxonomy" id="2984192"/>
    <lineage>
        <taxon>Bacteria</taxon>
        <taxon>Pseudomonadati</taxon>
        <taxon>Pseudomonadota</taxon>
        <taxon>Betaproteobacteria</taxon>
        <taxon>Burkholderiales</taxon>
        <taxon>Sphaerotilaceae</taxon>
        <taxon>Pseudaquabacterium</taxon>
    </lineage>
</organism>
<evidence type="ECO:0000256" key="3">
    <source>
        <dbReference type="ARBA" id="ARBA00022723"/>
    </source>
</evidence>
<keyword evidence="7" id="KW-0472">Membrane</keyword>
<dbReference type="InterPro" id="IPR017900">
    <property type="entry name" value="4Fe4S_Fe_S_CS"/>
</dbReference>
<dbReference type="PANTHER" id="PTHR30176">
    <property type="entry name" value="FERREDOXIN-TYPE PROTEIN NAPH"/>
    <property type="match status" value="1"/>
</dbReference>
<dbReference type="PROSITE" id="PS51379">
    <property type="entry name" value="4FE4S_FER_2"/>
    <property type="match status" value="1"/>
</dbReference>
<keyword evidence="2" id="KW-0004">4Fe-4S</keyword>
<dbReference type="PANTHER" id="PTHR30176:SF3">
    <property type="entry name" value="FERREDOXIN-TYPE PROTEIN NAPH"/>
    <property type="match status" value="1"/>
</dbReference>
<dbReference type="Gene3D" id="1.10.1060.10">
    <property type="entry name" value="Alpha-helical ferredoxin"/>
    <property type="match status" value="1"/>
</dbReference>
<keyword evidence="7" id="KW-1133">Transmembrane helix</keyword>
<accession>A0ABU9CN55</accession>
<feature type="domain" description="4Fe-4S ferredoxin-type" evidence="8">
    <location>
        <begin position="260"/>
        <end position="288"/>
    </location>
</feature>
<evidence type="ECO:0000313" key="10">
    <source>
        <dbReference type="Proteomes" id="UP001365405"/>
    </source>
</evidence>
<evidence type="ECO:0000256" key="2">
    <source>
        <dbReference type="ARBA" id="ARBA00022485"/>
    </source>
</evidence>
<evidence type="ECO:0000313" key="9">
    <source>
        <dbReference type="EMBL" id="MEK8053058.1"/>
    </source>
</evidence>
<feature type="transmembrane region" description="Helical" evidence="7">
    <location>
        <begin position="37"/>
        <end position="57"/>
    </location>
</feature>
<sequence length="489" mass="53327">MSQVQRIIPITVPAVAPGIEPVVRIQPRAVSGRFTRWRWALVWATQLLFYGLPWLQWQGRQAVWFDLDGRRFHVFGAVLFPQDLILLTGLLIFSALLLFAATALFGRVWCGFACPQTVYTAMFMWIEQRAEGDRLARLRLDGAPWSPRKLVRRGGKHAAWLALSLVTGFSLVGWFTPVRDLALAAPRLAFGPWEAFWILFYGAATYLHAGLLREKVCQHACPYGRFQGAMLDRHSLIVGYDAGRGEPRGARARGDAARAQARARGVGDCVDCTLCVQVCPVGIDIRQGAQAACISCGLCIDACDQVMDKLGAPRGLVRFGAQAPGLAVTGPGGGRASLWRPRVAVYAGGLVLLAGALVWGWVQRPELRLNAMRDRSVIARPVADGAVENLYRLQVLNASMQPRRLQVLAVVDHQGTDGEALAVQPNGALRVEPAGTAIAVVSVRMTAAQLADRRPGHPVPIRFIVRDEADARADRPGVRAQTMATFLPG</sequence>
<dbReference type="NCBIfam" id="TIGR02745">
    <property type="entry name" value="ccoG_rdxA_fixG"/>
    <property type="match status" value="1"/>
</dbReference>
<keyword evidence="1" id="KW-0813">Transport</keyword>
<evidence type="ECO:0000259" key="8">
    <source>
        <dbReference type="PROSITE" id="PS51379"/>
    </source>
</evidence>
<dbReference type="InterPro" id="IPR051684">
    <property type="entry name" value="Electron_Trans/Redox"/>
</dbReference>
<evidence type="ECO:0000256" key="4">
    <source>
        <dbReference type="ARBA" id="ARBA00022982"/>
    </source>
</evidence>
<feature type="transmembrane region" description="Helical" evidence="7">
    <location>
        <begin position="195"/>
        <end position="212"/>
    </location>
</feature>
<comment type="caution">
    <text evidence="9">The sequence shown here is derived from an EMBL/GenBank/DDBJ whole genome shotgun (WGS) entry which is preliminary data.</text>
</comment>
<protein>
    <submittedName>
        <fullName evidence="9">Cytochrome c oxidase accessory protein CcoG</fullName>
    </submittedName>
</protein>
<dbReference type="SUPFAM" id="SSF54862">
    <property type="entry name" value="4Fe-4S ferredoxins"/>
    <property type="match status" value="1"/>
</dbReference>
<dbReference type="Pfam" id="PF13746">
    <property type="entry name" value="Fer4_18"/>
    <property type="match status" value="1"/>
</dbReference>
<keyword evidence="3" id="KW-0479">Metal-binding</keyword>
<dbReference type="Pfam" id="PF11614">
    <property type="entry name" value="FixG_C"/>
    <property type="match status" value="1"/>
</dbReference>
<gene>
    <name evidence="9" type="primary">ccoG</name>
    <name evidence="9" type="ORF">AACH10_22585</name>
</gene>
<reference evidence="9 10" key="1">
    <citation type="submission" date="2024-04" db="EMBL/GenBank/DDBJ databases">
        <title>Novel species of the genus Ideonella isolated from streams.</title>
        <authorList>
            <person name="Lu H."/>
        </authorList>
    </citation>
    <scope>NUCLEOTIDE SEQUENCE [LARGE SCALE GENOMIC DNA]</scope>
    <source>
        <strain evidence="9 10">DXS22W</strain>
    </source>
</reference>
<dbReference type="PROSITE" id="PS00198">
    <property type="entry name" value="4FE4S_FER_1"/>
    <property type="match status" value="1"/>
</dbReference>
<keyword evidence="4" id="KW-0249">Electron transport</keyword>
<keyword evidence="6" id="KW-0411">Iron-sulfur</keyword>
<dbReference type="RefSeq" id="WP_341412791.1">
    <property type="nucleotide sequence ID" value="NZ_JBBUTH010000010.1"/>
</dbReference>
<name>A0ABU9CN55_9BURK</name>
<feature type="transmembrane region" description="Helical" evidence="7">
    <location>
        <begin position="158"/>
        <end position="175"/>
    </location>
</feature>
<feature type="transmembrane region" description="Helical" evidence="7">
    <location>
        <begin position="343"/>
        <end position="362"/>
    </location>
</feature>
<dbReference type="Proteomes" id="UP001365405">
    <property type="component" value="Unassembled WGS sequence"/>
</dbReference>
<dbReference type="Pfam" id="PF12801">
    <property type="entry name" value="Fer4_5"/>
    <property type="match status" value="1"/>
</dbReference>